<protein>
    <recommendedName>
        <fullName evidence="4">Protein-L-isoaspartate O-methyltransferase</fullName>
        <ecNumber evidence="3">2.1.1.77</ecNumber>
    </recommendedName>
    <alternativeName>
        <fullName evidence="11">L-isoaspartyl protein carboxyl methyltransferase</fullName>
    </alternativeName>
    <alternativeName>
        <fullName evidence="9">Protein L-isoaspartyl methyltransferase</fullName>
    </alternativeName>
    <alternativeName>
        <fullName evidence="10">Protein-beta-aspartate methyltransferase</fullName>
    </alternativeName>
</protein>
<evidence type="ECO:0000256" key="10">
    <source>
        <dbReference type="ARBA" id="ARBA00031323"/>
    </source>
</evidence>
<dbReference type="SUPFAM" id="SSF53335">
    <property type="entry name" value="S-adenosyl-L-methionine-dependent methyltransferases"/>
    <property type="match status" value="1"/>
</dbReference>
<sequence>MEDARRHYLDLIRGDGAELSPALARAFGTVPREIFVPDGFLSRDGRRVLPADPEFLPTVYSNDVLVTKISDGRPVSSSSQPSLMAIMIEALDPRPGMRILEIGAGTGYNAALLAAMGATVTTVDVQPDVAARARSALARAGASGVRVETADGYTAAFAGDPERYDRIIVTVGVAGVSPHWLDRLDPGGRIIVPVEHSGTHPVLDVRTDGAATVVCPAGFMSAAGPLTARHRRSHPEPVLGMTGLTETRRPCWRPELATLAYRNLWYAAGAWHHRVTQAALPDRQQSCLAVLDDSGESGAVVLADGSILASGAERDRYTAIGAALAGRWDALGRPPMSAWDVELVLTGPLWTPYRWTVRR</sequence>
<accession>A0A7W5AAB5</accession>
<comment type="subcellular location">
    <subcellularLocation>
        <location evidence="1">Cytoplasm</location>
    </subcellularLocation>
</comment>
<keyword evidence="8" id="KW-0949">S-adenosyl-L-methionine</keyword>
<name>A0A7W5AAB5_9ACTN</name>
<dbReference type="InterPro" id="IPR029063">
    <property type="entry name" value="SAM-dependent_MTases_sf"/>
</dbReference>
<evidence type="ECO:0000256" key="1">
    <source>
        <dbReference type="ARBA" id="ARBA00004496"/>
    </source>
</evidence>
<keyword evidence="13" id="KW-1185">Reference proteome</keyword>
<keyword evidence="6 12" id="KW-0489">Methyltransferase</keyword>
<evidence type="ECO:0000256" key="2">
    <source>
        <dbReference type="ARBA" id="ARBA00005369"/>
    </source>
</evidence>
<dbReference type="EC" id="2.1.1.77" evidence="3"/>
<dbReference type="RefSeq" id="WP_183215449.1">
    <property type="nucleotide sequence ID" value="NZ_BMPW01000001.1"/>
</dbReference>
<gene>
    <name evidence="12" type="ORF">FHR83_000145</name>
</gene>
<dbReference type="Proteomes" id="UP000590749">
    <property type="component" value="Unassembled WGS sequence"/>
</dbReference>
<dbReference type="GO" id="GO:0005737">
    <property type="term" value="C:cytoplasm"/>
    <property type="evidence" value="ECO:0007669"/>
    <property type="project" value="UniProtKB-SubCell"/>
</dbReference>
<dbReference type="Pfam" id="PF01135">
    <property type="entry name" value="PCMT"/>
    <property type="match status" value="1"/>
</dbReference>
<evidence type="ECO:0000256" key="3">
    <source>
        <dbReference type="ARBA" id="ARBA00011890"/>
    </source>
</evidence>
<dbReference type="GO" id="GO:0032259">
    <property type="term" value="P:methylation"/>
    <property type="evidence" value="ECO:0007669"/>
    <property type="project" value="UniProtKB-KW"/>
</dbReference>
<keyword evidence="5" id="KW-0963">Cytoplasm</keyword>
<evidence type="ECO:0000256" key="9">
    <source>
        <dbReference type="ARBA" id="ARBA00030757"/>
    </source>
</evidence>
<dbReference type="CDD" id="cd02440">
    <property type="entry name" value="AdoMet_MTases"/>
    <property type="match status" value="1"/>
</dbReference>
<evidence type="ECO:0000256" key="8">
    <source>
        <dbReference type="ARBA" id="ARBA00022691"/>
    </source>
</evidence>
<evidence type="ECO:0000313" key="12">
    <source>
        <dbReference type="EMBL" id="MBB3092511.1"/>
    </source>
</evidence>
<proteinExistence type="inferred from homology"/>
<comment type="caution">
    <text evidence="12">The sequence shown here is derived from an EMBL/GenBank/DDBJ whole genome shotgun (WGS) entry which is preliminary data.</text>
</comment>
<evidence type="ECO:0000256" key="6">
    <source>
        <dbReference type="ARBA" id="ARBA00022603"/>
    </source>
</evidence>
<dbReference type="Gene3D" id="3.40.50.150">
    <property type="entry name" value="Vaccinia Virus protein VP39"/>
    <property type="match status" value="1"/>
</dbReference>
<comment type="similarity">
    <text evidence="2">Belongs to the methyltransferase superfamily. L-isoaspartyl/D-aspartyl protein methyltransferase family.</text>
</comment>
<dbReference type="GO" id="GO:0004719">
    <property type="term" value="F:protein-L-isoaspartate (D-aspartate) O-methyltransferase activity"/>
    <property type="evidence" value="ECO:0007669"/>
    <property type="project" value="UniProtKB-EC"/>
</dbReference>
<keyword evidence="7 12" id="KW-0808">Transferase</keyword>
<evidence type="ECO:0000256" key="11">
    <source>
        <dbReference type="ARBA" id="ARBA00031350"/>
    </source>
</evidence>
<reference evidence="12 13" key="1">
    <citation type="submission" date="2020-08" db="EMBL/GenBank/DDBJ databases">
        <title>Genomic Encyclopedia of Type Strains, Phase III (KMG-III): the genomes of soil and plant-associated and newly described type strains.</title>
        <authorList>
            <person name="Whitman W."/>
        </authorList>
    </citation>
    <scope>NUCLEOTIDE SEQUENCE [LARGE SCALE GENOMIC DNA]</scope>
    <source>
        <strain evidence="12 13">CECT 3287</strain>
    </source>
</reference>
<dbReference type="InterPro" id="IPR000682">
    <property type="entry name" value="PCMT"/>
</dbReference>
<dbReference type="EMBL" id="JACHXF010000001">
    <property type="protein sequence ID" value="MBB3092511.1"/>
    <property type="molecule type" value="Genomic_DNA"/>
</dbReference>
<evidence type="ECO:0000313" key="13">
    <source>
        <dbReference type="Proteomes" id="UP000590749"/>
    </source>
</evidence>
<dbReference type="PANTHER" id="PTHR11579">
    <property type="entry name" value="PROTEIN-L-ISOASPARTATE O-METHYLTRANSFERASE"/>
    <property type="match status" value="1"/>
</dbReference>
<evidence type="ECO:0000256" key="5">
    <source>
        <dbReference type="ARBA" id="ARBA00022490"/>
    </source>
</evidence>
<evidence type="ECO:0000256" key="4">
    <source>
        <dbReference type="ARBA" id="ARBA00013346"/>
    </source>
</evidence>
<dbReference type="AlphaFoldDB" id="A0A7W5AAB5"/>
<dbReference type="PANTHER" id="PTHR11579:SF0">
    <property type="entry name" value="PROTEIN-L-ISOASPARTATE(D-ASPARTATE) O-METHYLTRANSFERASE"/>
    <property type="match status" value="1"/>
</dbReference>
<organism evidence="12 13">
    <name type="scientific">Actinoplanes campanulatus</name>
    <dbReference type="NCBI Taxonomy" id="113559"/>
    <lineage>
        <taxon>Bacteria</taxon>
        <taxon>Bacillati</taxon>
        <taxon>Actinomycetota</taxon>
        <taxon>Actinomycetes</taxon>
        <taxon>Micromonosporales</taxon>
        <taxon>Micromonosporaceae</taxon>
        <taxon>Actinoplanes</taxon>
    </lineage>
</organism>
<evidence type="ECO:0000256" key="7">
    <source>
        <dbReference type="ARBA" id="ARBA00022679"/>
    </source>
</evidence>